<proteinExistence type="predicted"/>
<dbReference type="AlphaFoldDB" id="A0A0P1GMW4"/>
<name>A0A0P1GMW4_9RHOB</name>
<dbReference type="EMBL" id="CYSF01000005">
    <property type="protein sequence ID" value="CUH83567.1"/>
    <property type="molecule type" value="Genomic_DNA"/>
</dbReference>
<dbReference type="RefSeq" id="WP_058317717.1">
    <property type="nucleotide sequence ID" value="NZ_CYSF01000005.1"/>
</dbReference>
<keyword evidence="2" id="KW-1185">Reference proteome</keyword>
<reference evidence="1 2" key="1">
    <citation type="submission" date="2015-09" db="EMBL/GenBank/DDBJ databases">
        <authorList>
            <consortium name="Swine Surveillance"/>
        </authorList>
    </citation>
    <scope>NUCLEOTIDE SEQUENCE [LARGE SCALE GENOMIC DNA]</scope>
    <source>
        <strain evidence="1 2">CECT 8383</strain>
    </source>
</reference>
<dbReference type="Proteomes" id="UP000051681">
    <property type="component" value="Unassembled WGS sequence"/>
</dbReference>
<organism evidence="1 2">
    <name type="scientific">Thalassovita mediterranea</name>
    <dbReference type="NCBI Taxonomy" id="340021"/>
    <lineage>
        <taxon>Bacteria</taxon>
        <taxon>Pseudomonadati</taxon>
        <taxon>Pseudomonadota</taxon>
        <taxon>Alphaproteobacteria</taxon>
        <taxon>Rhodobacterales</taxon>
        <taxon>Roseobacteraceae</taxon>
        <taxon>Thalassovita</taxon>
    </lineage>
</organism>
<dbReference type="STRING" id="340021.TM5383_00758"/>
<gene>
    <name evidence="1" type="ORF">TM5383_00758</name>
</gene>
<sequence>MKPLLLSSALLLAACGDFVTVDLAPQNDGPVRGDYRTVLDGIPATITARRDEAEVVFEETGASLGYTQLFARADTELRRKTGCREVRILSRDAQPNAGGVTTSMIFELDECPFIPAN</sequence>
<accession>A0A0P1GMW4</accession>
<evidence type="ECO:0008006" key="3">
    <source>
        <dbReference type="Google" id="ProtNLM"/>
    </source>
</evidence>
<dbReference type="PROSITE" id="PS51257">
    <property type="entry name" value="PROKAR_LIPOPROTEIN"/>
    <property type="match status" value="1"/>
</dbReference>
<dbReference type="OrthoDB" id="9922647at2"/>
<evidence type="ECO:0000313" key="2">
    <source>
        <dbReference type="Proteomes" id="UP000051681"/>
    </source>
</evidence>
<protein>
    <recommendedName>
        <fullName evidence="3">Lipoprotein</fullName>
    </recommendedName>
</protein>
<evidence type="ECO:0000313" key="1">
    <source>
        <dbReference type="EMBL" id="CUH83567.1"/>
    </source>
</evidence>